<sequence length="68" mass="7571">MDVYDINGERIKIKAYVGTVVGDIPAISELIFHTGHISYNGCRICKVVGQKREITQMMGTSRRTLKTG</sequence>
<evidence type="ECO:0000313" key="2">
    <source>
        <dbReference type="Proteomes" id="UP000613177"/>
    </source>
</evidence>
<name>A0A8H7SIB6_9FUNG</name>
<gene>
    <name evidence="1" type="ORF">INT48_007788</name>
</gene>
<reference evidence="1" key="1">
    <citation type="submission" date="2021-01" db="EMBL/GenBank/DDBJ databases">
        <title>Metabolic potential, ecology and presence of endohyphal bacteria is reflected in genomic diversity of Mucoromycotina.</title>
        <authorList>
            <person name="Muszewska A."/>
            <person name="Okrasinska A."/>
            <person name="Steczkiewicz K."/>
            <person name="Drgas O."/>
            <person name="Orlowska M."/>
            <person name="Perlinska-Lenart U."/>
            <person name="Aleksandrzak-Piekarczyk T."/>
            <person name="Szatraj K."/>
            <person name="Zielenkiewicz U."/>
            <person name="Pilsyk S."/>
            <person name="Malc E."/>
            <person name="Mieczkowski P."/>
            <person name="Kruszewska J.S."/>
            <person name="Biernat P."/>
            <person name="Pawlowska J."/>
        </authorList>
    </citation>
    <scope>NUCLEOTIDE SEQUENCE</scope>
    <source>
        <strain evidence="1">WA0000018081</strain>
    </source>
</reference>
<organism evidence="1 2">
    <name type="scientific">Thamnidium elegans</name>
    <dbReference type="NCBI Taxonomy" id="101142"/>
    <lineage>
        <taxon>Eukaryota</taxon>
        <taxon>Fungi</taxon>
        <taxon>Fungi incertae sedis</taxon>
        <taxon>Mucoromycota</taxon>
        <taxon>Mucoromycotina</taxon>
        <taxon>Mucoromycetes</taxon>
        <taxon>Mucorales</taxon>
        <taxon>Mucorineae</taxon>
        <taxon>Mucoraceae</taxon>
        <taxon>Thamnidium</taxon>
    </lineage>
</organism>
<proteinExistence type="predicted"/>
<dbReference type="EMBL" id="JAEPRE010000393">
    <property type="protein sequence ID" value="KAG2228628.1"/>
    <property type="molecule type" value="Genomic_DNA"/>
</dbReference>
<protein>
    <submittedName>
        <fullName evidence="1">Uncharacterized protein</fullName>
    </submittedName>
</protein>
<evidence type="ECO:0000313" key="1">
    <source>
        <dbReference type="EMBL" id="KAG2228628.1"/>
    </source>
</evidence>
<keyword evidence="2" id="KW-1185">Reference proteome</keyword>
<feature type="non-terminal residue" evidence="1">
    <location>
        <position position="68"/>
    </location>
</feature>
<dbReference type="AlphaFoldDB" id="A0A8H7SIB6"/>
<accession>A0A8H7SIB6</accession>
<comment type="caution">
    <text evidence="1">The sequence shown here is derived from an EMBL/GenBank/DDBJ whole genome shotgun (WGS) entry which is preliminary data.</text>
</comment>
<dbReference type="Proteomes" id="UP000613177">
    <property type="component" value="Unassembled WGS sequence"/>
</dbReference>